<accession>A0A1N6JCL2</accession>
<feature type="region of interest" description="Disordered" evidence="1">
    <location>
        <begin position="107"/>
        <end position="160"/>
    </location>
</feature>
<evidence type="ECO:0000256" key="1">
    <source>
        <dbReference type="SAM" id="MobiDB-lite"/>
    </source>
</evidence>
<dbReference type="EMBL" id="FSRM01000002">
    <property type="protein sequence ID" value="SIO41879.1"/>
    <property type="molecule type" value="Genomic_DNA"/>
</dbReference>
<evidence type="ECO:0000313" key="2">
    <source>
        <dbReference type="EMBL" id="SIO41879.1"/>
    </source>
</evidence>
<dbReference type="Proteomes" id="UP000184693">
    <property type="component" value="Unassembled WGS sequence"/>
</dbReference>
<organism evidence="2 3">
    <name type="scientific">Paraburkholderia phenazinium</name>
    <dbReference type="NCBI Taxonomy" id="60549"/>
    <lineage>
        <taxon>Bacteria</taxon>
        <taxon>Pseudomonadati</taxon>
        <taxon>Pseudomonadota</taxon>
        <taxon>Betaproteobacteria</taxon>
        <taxon>Burkholderiales</taxon>
        <taxon>Burkholderiaceae</taxon>
        <taxon>Paraburkholderia</taxon>
    </lineage>
</organism>
<sequence>MPAALDRVPAKLASPCPAIGLSASPRAERQSKIVRIPTQFAGEVMPDGVARSATLERMIAVSLTGVVRGRNACADHSVFTQVVDTYRLAVGSPLSLLTFFAAAKKVSAAPHRGKANRPIAMQGKANTAGKTTNPRRRRQKPPTPYNSGRTKSPATIPSPRTCAAANASTLVTKGPISPAPSNGNNTFPSVLRTTFKTPKNRRYPASRVEAETSKSLSDFAGTLGMNADLLIRRNEVN</sequence>
<dbReference type="AlphaFoldDB" id="A0A1N6JCL2"/>
<protein>
    <submittedName>
        <fullName evidence="2">Uncharacterized protein</fullName>
    </submittedName>
</protein>
<feature type="compositionally biased region" description="Polar residues" evidence="1">
    <location>
        <begin position="179"/>
        <end position="197"/>
    </location>
</feature>
<evidence type="ECO:0000313" key="3">
    <source>
        <dbReference type="Proteomes" id="UP000184693"/>
    </source>
</evidence>
<reference evidence="2 3" key="1">
    <citation type="submission" date="2016-11" db="EMBL/GenBank/DDBJ databases">
        <authorList>
            <person name="Jaros S."/>
            <person name="Januszkiewicz K."/>
            <person name="Wedrychowicz H."/>
        </authorList>
    </citation>
    <scope>NUCLEOTIDE SEQUENCE [LARGE SCALE GENOMIC DNA]</scope>
    <source>
        <strain evidence="2 3">GAS86</strain>
    </source>
</reference>
<name>A0A1N6JCL2_9BURK</name>
<gene>
    <name evidence="2" type="ORF">SAMN05444168_4183</name>
</gene>
<proteinExistence type="predicted"/>
<feature type="compositionally biased region" description="Polar residues" evidence="1">
    <location>
        <begin position="145"/>
        <end position="155"/>
    </location>
</feature>
<feature type="region of interest" description="Disordered" evidence="1">
    <location>
        <begin position="173"/>
        <end position="209"/>
    </location>
</feature>